<dbReference type="Pfam" id="PF00646">
    <property type="entry name" value="F-box"/>
    <property type="match status" value="1"/>
</dbReference>
<gene>
    <name evidence="3" type="ORF">BJ508DRAFT_378655</name>
</gene>
<dbReference type="SMART" id="SM00256">
    <property type="entry name" value="FBOX"/>
    <property type="match status" value="1"/>
</dbReference>
<name>A0A3N4HVG9_ASCIM</name>
<dbReference type="InterPro" id="IPR036047">
    <property type="entry name" value="F-box-like_dom_sf"/>
</dbReference>
<dbReference type="SUPFAM" id="SSF81383">
    <property type="entry name" value="F-box domain"/>
    <property type="match status" value="1"/>
</dbReference>
<proteinExistence type="predicted"/>
<dbReference type="PROSITE" id="PS50181">
    <property type="entry name" value="FBOX"/>
    <property type="match status" value="1"/>
</dbReference>
<dbReference type="InterPro" id="IPR001810">
    <property type="entry name" value="F-box_dom"/>
</dbReference>
<evidence type="ECO:0000313" key="3">
    <source>
        <dbReference type="EMBL" id="RPA77842.1"/>
    </source>
</evidence>
<dbReference type="Proteomes" id="UP000275078">
    <property type="component" value="Unassembled WGS sequence"/>
</dbReference>
<keyword evidence="4" id="KW-1185">Reference proteome</keyword>
<dbReference type="EMBL" id="ML119720">
    <property type="protein sequence ID" value="RPA77842.1"/>
    <property type="molecule type" value="Genomic_DNA"/>
</dbReference>
<reference evidence="3 4" key="1">
    <citation type="journal article" date="2018" name="Nat. Ecol. Evol.">
        <title>Pezizomycetes genomes reveal the molecular basis of ectomycorrhizal truffle lifestyle.</title>
        <authorList>
            <person name="Murat C."/>
            <person name="Payen T."/>
            <person name="Noel B."/>
            <person name="Kuo A."/>
            <person name="Morin E."/>
            <person name="Chen J."/>
            <person name="Kohler A."/>
            <person name="Krizsan K."/>
            <person name="Balestrini R."/>
            <person name="Da Silva C."/>
            <person name="Montanini B."/>
            <person name="Hainaut M."/>
            <person name="Levati E."/>
            <person name="Barry K.W."/>
            <person name="Belfiori B."/>
            <person name="Cichocki N."/>
            <person name="Clum A."/>
            <person name="Dockter R.B."/>
            <person name="Fauchery L."/>
            <person name="Guy J."/>
            <person name="Iotti M."/>
            <person name="Le Tacon F."/>
            <person name="Lindquist E.A."/>
            <person name="Lipzen A."/>
            <person name="Malagnac F."/>
            <person name="Mello A."/>
            <person name="Molinier V."/>
            <person name="Miyauchi S."/>
            <person name="Poulain J."/>
            <person name="Riccioni C."/>
            <person name="Rubini A."/>
            <person name="Sitrit Y."/>
            <person name="Splivallo R."/>
            <person name="Traeger S."/>
            <person name="Wang M."/>
            <person name="Zifcakova L."/>
            <person name="Wipf D."/>
            <person name="Zambonelli A."/>
            <person name="Paolocci F."/>
            <person name="Nowrousian M."/>
            <person name="Ottonello S."/>
            <person name="Baldrian P."/>
            <person name="Spatafora J.W."/>
            <person name="Henrissat B."/>
            <person name="Nagy L.G."/>
            <person name="Aury J.M."/>
            <person name="Wincker P."/>
            <person name="Grigoriev I.V."/>
            <person name="Bonfante P."/>
            <person name="Martin F.M."/>
        </authorList>
    </citation>
    <scope>NUCLEOTIDE SEQUENCE [LARGE SCALE GENOMIC DNA]</scope>
    <source>
        <strain evidence="3 4">RN42</strain>
    </source>
</reference>
<evidence type="ECO:0000313" key="4">
    <source>
        <dbReference type="Proteomes" id="UP000275078"/>
    </source>
</evidence>
<sequence>MTETFLPIQTMPDTPNSEQSEHDEPEGPLNTEPSSLSDISPRRLMLISSSILENFDTESVRSFFSFQLPTLRQCHPETVKIKPQNALQSNAIPRLFLLPLEILQQILLNVPITYLHRLRRVSSSLKDAVDNHPSFRLLWAHIPDILRLSVISNLATHSHFTMENFLALMYGSKNCTYCGINYGKVLPDYWTQVYLPDLDRVCASEWNSSGCNICPYHKTHPKPADDETFHNLLFNDTELELYFGIMNSDDKNSIPWLRIPVGLKHNPTRRIRSGSSFTNDHYPQTWQSRVCVGEKLWRFCDIDFWIQSEQSKGRRLPFSQTRGSALLPYSTWFSNWSNTRALRTLNRHRYFNVTIPILTSRTLSIKIGIPVNTPLYGSKCKGCVFIKCKMMEYGLVEEYAQCHAGDLVRPEYAMEDHVKVCDNTLLLVEWASLETRRLKNGGPKSEDPKLAERDEQAKFFLEWDDTVRMSWHDMDLCIELNDYTHRPVPT</sequence>
<feature type="domain" description="F-box" evidence="2">
    <location>
        <begin position="92"/>
        <end position="142"/>
    </location>
</feature>
<organism evidence="3 4">
    <name type="scientific">Ascobolus immersus RN42</name>
    <dbReference type="NCBI Taxonomy" id="1160509"/>
    <lineage>
        <taxon>Eukaryota</taxon>
        <taxon>Fungi</taxon>
        <taxon>Dikarya</taxon>
        <taxon>Ascomycota</taxon>
        <taxon>Pezizomycotina</taxon>
        <taxon>Pezizomycetes</taxon>
        <taxon>Pezizales</taxon>
        <taxon>Ascobolaceae</taxon>
        <taxon>Ascobolus</taxon>
    </lineage>
</organism>
<dbReference type="AlphaFoldDB" id="A0A3N4HVG9"/>
<feature type="region of interest" description="Disordered" evidence="1">
    <location>
        <begin position="1"/>
        <end position="37"/>
    </location>
</feature>
<protein>
    <recommendedName>
        <fullName evidence="2">F-box domain-containing protein</fullName>
    </recommendedName>
</protein>
<accession>A0A3N4HVG9</accession>
<evidence type="ECO:0000256" key="1">
    <source>
        <dbReference type="SAM" id="MobiDB-lite"/>
    </source>
</evidence>
<evidence type="ECO:0000259" key="2">
    <source>
        <dbReference type="PROSITE" id="PS50181"/>
    </source>
</evidence>